<evidence type="ECO:0000313" key="1">
    <source>
        <dbReference type="EMBL" id="QBK86102.1"/>
    </source>
</evidence>
<sequence length="138" mass="16405">MDKRIGFWLQNIPYIWVSGKTPQDCYRYYIFSSSENLTLFDSNNKSIQAQRVWRKPILPDKDPPKTYWSLFPFEGKDCKMVRNYFSVWIHVRMTGNVRMEGKPILGLYSPSPIEATLTVINPRTNYRKEINKLYNLDN</sequence>
<dbReference type="EMBL" id="MK500330">
    <property type="protein sequence ID" value="QBK86102.1"/>
    <property type="molecule type" value="Genomic_DNA"/>
</dbReference>
<protein>
    <submittedName>
        <fullName evidence="1">Uncharacterized protein</fullName>
    </submittedName>
</protein>
<organism evidence="1">
    <name type="scientific">Marseillevirus LCMAC101</name>
    <dbReference type="NCBI Taxonomy" id="2506602"/>
    <lineage>
        <taxon>Viruses</taxon>
        <taxon>Varidnaviria</taxon>
        <taxon>Bamfordvirae</taxon>
        <taxon>Nucleocytoviricota</taxon>
        <taxon>Megaviricetes</taxon>
        <taxon>Pimascovirales</taxon>
        <taxon>Pimascovirales incertae sedis</taxon>
        <taxon>Marseilleviridae</taxon>
    </lineage>
</organism>
<proteinExistence type="predicted"/>
<gene>
    <name evidence="1" type="ORF">LCMAC101_06970</name>
</gene>
<accession>A0A481YS96</accession>
<reference evidence="1" key="1">
    <citation type="journal article" date="2019" name="MBio">
        <title>Virus Genomes from Deep Sea Sediments Expand the Ocean Megavirome and Support Independent Origins of Viral Gigantism.</title>
        <authorList>
            <person name="Backstrom D."/>
            <person name="Yutin N."/>
            <person name="Jorgensen S.L."/>
            <person name="Dharamshi J."/>
            <person name="Homa F."/>
            <person name="Zaremba-Niedwiedzka K."/>
            <person name="Spang A."/>
            <person name="Wolf Y.I."/>
            <person name="Koonin E.V."/>
            <person name="Ettema T.J."/>
        </authorList>
    </citation>
    <scope>NUCLEOTIDE SEQUENCE</scope>
</reference>
<name>A0A481YS96_9VIRU</name>